<organism evidence="2 3">
    <name type="scientific">Devosia epidermidihirudinis</name>
    <dbReference type="NCBI Taxonomy" id="1293439"/>
    <lineage>
        <taxon>Bacteria</taxon>
        <taxon>Pseudomonadati</taxon>
        <taxon>Pseudomonadota</taxon>
        <taxon>Alphaproteobacteria</taxon>
        <taxon>Hyphomicrobiales</taxon>
        <taxon>Devosiaceae</taxon>
        <taxon>Devosia</taxon>
    </lineage>
</organism>
<dbReference type="AlphaFoldDB" id="A0A0F5QCV8"/>
<dbReference type="CDD" id="cd00761">
    <property type="entry name" value="Glyco_tranf_GTA_type"/>
    <property type="match status" value="1"/>
</dbReference>
<evidence type="ECO:0000313" key="2">
    <source>
        <dbReference type="EMBL" id="KKC38842.1"/>
    </source>
</evidence>
<dbReference type="InterPro" id="IPR029044">
    <property type="entry name" value="Nucleotide-diphossugar_trans"/>
</dbReference>
<dbReference type="Gene3D" id="3.90.550.10">
    <property type="entry name" value="Spore Coat Polysaccharide Biosynthesis Protein SpsA, Chain A"/>
    <property type="match status" value="1"/>
</dbReference>
<comment type="caution">
    <text evidence="2">The sequence shown here is derived from an EMBL/GenBank/DDBJ whole genome shotgun (WGS) entry which is preliminary data.</text>
</comment>
<dbReference type="InterPro" id="IPR001173">
    <property type="entry name" value="Glyco_trans_2-like"/>
</dbReference>
<dbReference type="PANTHER" id="PTHR43685">
    <property type="entry name" value="GLYCOSYLTRANSFERASE"/>
    <property type="match status" value="1"/>
</dbReference>
<dbReference type="PANTHER" id="PTHR43685:SF11">
    <property type="entry name" value="GLYCOSYLTRANSFERASE TAGX-RELATED"/>
    <property type="match status" value="1"/>
</dbReference>
<dbReference type="InterPro" id="IPR050834">
    <property type="entry name" value="Glycosyltransf_2"/>
</dbReference>
<evidence type="ECO:0000259" key="1">
    <source>
        <dbReference type="Pfam" id="PF00535"/>
    </source>
</evidence>
<feature type="domain" description="Glycosyltransferase 2-like" evidence="1">
    <location>
        <begin position="6"/>
        <end position="118"/>
    </location>
</feature>
<dbReference type="SUPFAM" id="SSF53448">
    <property type="entry name" value="Nucleotide-diphospho-sugar transferases"/>
    <property type="match status" value="1"/>
</dbReference>
<accession>A0A0F5QCV8</accession>
<name>A0A0F5QCV8_9HYPH</name>
<gene>
    <name evidence="2" type="ORF">WH87_08125</name>
</gene>
<dbReference type="PATRIC" id="fig|1293439.3.peg.1195"/>
<dbReference type="Proteomes" id="UP000033411">
    <property type="component" value="Unassembled WGS sequence"/>
</dbReference>
<dbReference type="Pfam" id="PF00535">
    <property type="entry name" value="Glycos_transf_2"/>
    <property type="match status" value="1"/>
</dbReference>
<sequence>MITIDVVVPCYNYARFLRQAVESAVFQDGVDVRVLVIDDCSSDQTPQVGAALAHEYPMVKFTRHLSNKGHVATFNEGIATLTADYFLLLSADDYLLPGALLRAAQLMESRPEVAFVFGRAFLLGDNHAPAAMVPLTRGITPEGACVLPSRRFIALSSANNIVPTPTAVVRTRAQLAAGGYRSDLPHTGDMEMWLRLAAYGDVGYVDADQAVYRLHGTNMSIAYDGLADLEARRMALAIFIADGAQRIDPTGALERECLHRFSGEAFRMASMALNRGETKAAARYRDYGLSISPTARFSTRWLKLLAKQVLHHQMLPVSQ</sequence>
<evidence type="ECO:0000313" key="3">
    <source>
        <dbReference type="Proteomes" id="UP000033411"/>
    </source>
</evidence>
<protein>
    <recommendedName>
        <fullName evidence="1">Glycosyltransferase 2-like domain-containing protein</fullName>
    </recommendedName>
</protein>
<keyword evidence="3" id="KW-1185">Reference proteome</keyword>
<proteinExistence type="predicted"/>
<reference evidence="2 3" key="1">
    <citation type="submission" date="2015-03" db="EMBL/GenBank/DDBJ databases">
        <authorList>
            <person name="Lepp D."/>
            <person name="Hassan Y.I."/>
            <person name="Li X.-Z."/>
            <person name="Zhou T."/>
        </authorList>
    </citation>
    <scope>NUCLEOTIDE SEQUENCE [LARGE SCALE GENOMIC DNA]</scope>
    <source>
        <strain evidence="2 3">E84</strain>
    </source>
</reference>
<dbReference type="EMBL" id="LANJ01000012">
    <property type="protein sequence ID" value="KKC38842.1"/>
    <property type="molecule type" value="Genomic_DNA"/>
</dbReference>
<dbReference type="RefSeq" id="WP_046140356.1">
    <property type="nucleotide sequence ID" value="NZ_LANJ01000012.1"/>
</dbReference>
<dbReference type="OrthoDB" id="5291101at2"/>
<dbReference type="STRING" id="1293439.WH87_08125"/>